<protein>
    <submittedName>
        <fullName evidence="1">Uncharacterized protein</fullName>
    </submittedName>
</protein>
<evidence type="ECO:0000313" key="2">
    <source>
        <dbReference type="Proteomes" id="UP001144978"/>
    </source>
</evidence>
<dbReference type="Proteomes" id="UP001144978">
    <property type="component" value="Unassembled WGS sequence"/>
</dbReference>
<reference evidence="1" key="1">
    <citation type="submission" date="2022-08" db="EMBL/GenBank/DDBJ databases">
        <title>Genome Sequence of Pycnoporus sanguineus.</title>
        <authorList>
            <person name="Buettner E."/>
        </authorList>
    </citation>
    <scope>NUCLEOTIDE SEQUENCE</scope>
    <source>
        <strain evidence="1">CG-C14</strain>
    </source>
</reference>
<evidence type="ECO:0000313" key="1">
    <source>
        <dbReference type="EMBL" id="KAJ3007680.1"/>
    </source>
</evidence>
<sequence length="331" mass="36352">MTHSGGTCSTASGGFIDSPCRQGSGDGVLRSLEEEDTGRLPETDVGRQEAQVGFRAFRSAGRRVYCGVAVEELGLMESPLRDLCANFQGQLPFEHPLAPQDFKVWVDTLYGVIADTREWLSVAQRRTELLNGRVGWKWTYNFAPVTDHQVGLLPQWPVESARNNVPQVSLDRVPAPSVSVTELLAALQVESTNMTMMSHPTMGPGAANSVVPYSPRTSLGNRVSTSTALIPHPIYGPGAQNALVRYHPTTPWANRDDNPRVPPNSLSRLLLLLPSDSETDVFSYYSFEIEEESDSDDSDEEGVDPRVPRGEAPDFPIYVESDSEDDVEDDD</sequence>
<comment type="caution">
    <text evidence="1">The sequence shown here is derived from an EMBL/GenBank/DDBJ whole genome shotgun (WGS) entry which is preliminary data.</text>
</comment>
<organism evidence="1 2">
    <name type="scientific">Trametes sanguinea</name>
    <dbReference type="NCBI Taxonomy" id="158606"/>
    <lineage>
        <taxon>Eukaryota</taxon>
        <taxon>Fungi</taxon>
        <taxon>Dikarya</taxon>
        <taxon>Basidiomycota</taxon>
        <taxon>Agaricomycotina</taxon>
        <taxon>Agaricomycetes</taxon>
        <taxon>Polyporales</taxon>
        <taxon>Polyporaceae</taxon>
        <taxon>Trametes</taxon>
    </lineage>
</organism>
<keyword evidence="2" id="KW-1185">Reference proteome</keyword>
<accession>A0ACC1Q2C9</accession>
<dbReference type="EMBL" id="JANSHE010000723">
    <property type="protein sequence ID" value="KAJ3007680.1"/>
    <property type="molecule type" value="Genomic_DNA"/>
</dbReference>
<proteinExistence type="predicted"/>
<gene>
    <name evidence="1" type="ORF">NUW54_g3455</name>
</gene>
<name>A0ACC1Q2C9_9APHY</name>